<proteinExistence type="predicted"/>
<evidence type="ECO:0000313" key="2">
    <source>
        <dbReference type="EMBL" id="CAL1588675.1"/>
    </source>
</evidence>
<name>A0AAV2KKT9_KNICA</name>
<reference evidence="2 3" key="1">
    <citation type="submission" date="2024-04" db="EMBL/GenBank/DDBJ databases">
        <authorList>
            <person name="Waldvogel A.-M."/>
            <person name="Schoenle A."/>
        </authorList>
    </citation>
    <scope>NUCLEOTIDE SEQUENCE [LARGE SCALE GENOMIC DNA]</scope>
</reference>
<dbReference type="InterPro" id="IPR016186">
    <property type="entry name" value="C-type_lectin-like/link_sf"/>
</dbReference>
<dbReference type="InterPro" id="IPR001304">
    <property type="entry name" value="C-type_lectin-like"/>
</dbReference>
<gene>
    <name evidence="2" type="ORF">KC01_LOCUS18431</name>
</gene>
<dbReference type="EMBL" id="OZ035840">
    <property type="protein sequence ID" value="CAL1588675.1"/>
    <property type="molecule type" value="Genomic_DNA"/>
</dbReference>
<dbReference type="SUPFAM" id="SSF56436">
    <property type="entry name" value="C-type lectin-like"/>
    <property type="match status" value="1"/>
</dbReference>
<feature type="domain" description="C-type lectin" evidence="1">
    <location>
        <begin position="74"/>
        <end position="152"/>
    </location>
</feature>
<accession>A0AAV2KKT9</accession>
<dbReference type="Proteomes" id="UP001497482">
    <property type="component" value="Chromosome 18"/>
</dbReference>
<dbReference type="AlphaFoldDB" id="A0AAV2KKT9"/>
<evidence type="ECO:0000313" key="3">
    <source>
        <dbReference type="Proteomes" id="UP001497482"/>
    </source>
</evidence>
<dbReference type="InterPro" id="IPR016187">
    <property type="entry name" value="CTDL_fold"/>
</dbReference>
<protein>
    <recommendedName>
        <fullName evidence="1">C-type lectin domain-containing protein</fullName>
    </recommendedName>
</protein>
<sequence length="157" mass="18084">MSKTVASFIRQCVTCRRLRKAPEGQRMSDLPAQRIEPSPPFTHSGMDCFGPFLTTEGRKQHKRSLSSQNRTFDLATLITDEDHEYVRSKISGQVWIGLRFLGDRWVWVGGEQLQYDDLKTCPVISRCGVVDKNRSTRYSILKCNVENDFFCYRKSPA</sequence>
<evidence type="ECO:0000259" key="1">
    <source>
        <dbReference type="PROSITE" id="PS50041"/>
    </source>
</evidence>
<organism evidence="2 3">
    <name type="scientific">Knipowitschia caucasica</name>
    <name type="common">Caucasian dwarf goby</name>
    <name type="synonym">Pomatoschistus caucasicus</name>
    <dbReference type="NCBI Taxonomy" id="637954"/>
    <lineage>
        <taxon>Eukaryota</taxon>
        <taxon>Metazoa</taxon>
        <taxon>Chordata</taxon>
        <taxon>Craniata</taxon>
        <taxon>Vertebrata</taxon>
        <taxon>Euteleostomi</taxon>
        <taxon>Actinopterygii</taxon>
        <taxon>Neopterygii</taxon>
        <taxon>Teleostei</taxon>
        <taxon>Neoteleostei</taxon>
        <taxon>Acanthomorphata</taxon>
        <taxon>Gobiaria</taxon>
        <taxon>Gobiiformes</taxon>
        <taxon>Gobioidei</taxon>
        <taxon>Gobiidae</taxon>
        <taxon>Gobiinae</taxon>
        <taxon>Knipowitschia</taxon>
    </lineage>
</organism>
<dbReference type="PROSITE" id="PS50041">
    <property type="entry name" value="C_TYPE_LECTIN_2"/>
    <property type="match status" value="1"/>
</dbReference>
<dbReference type="PANTHER" id="PTHR47331">
    <property type="entry name" value="PHD-TYPE DOMAIN-CONTAINING PROTEIN"/>
    <property type="match status" value="1"/>
</dbReference>
<keyword evidence="3" id="KW-1185">Reference proteome</keyword>
<dbReference type="PANTHER" id="PTHR47331:SF5">
    <property type="entry name" value="RIBONUCLEASE H"/>
    <property type="match status" value="1"/>
</dbReference>
<dbReference type="Gene3D" id="3.10.100.10">
    <property type="entry name" value="Mannose-Binding Protein A, subunit A"/>
    <property type="match status" value="1"/>
</dbReference>